<dbReference type="InterPro" id="IPR004167">
    <property type="entry name" value="PSBD"/>
</dbReference>
<evidence type="ECO:0000256" key="1">
    <source>
        <dbReference type="ARBA" id="ARBA00004052"/>
    </source>
</evidence>
<dbReference type="PROSITE" id="PS51826">
    <property type="entry name" value="PSBD"/>
    <property type="match status" value="1"/>
</dbReference>
<feature type="domain" description="Peripheral subunit-binding (PSBD)" evidence="14">
    <location>
        <begin position="137"/>
        <end position="174"/>
    </location>
</feature>
<evidence type="ECO:0000313" key="16">
    <source>
        <dbReference type="Proteomes" id="UP000706172"/>
    </source>
</evidence>
<accession>A0A931D0L9</accession>
<dbReference type="NCBIfam" id="NF004309">
    <property type="entry name" value="PRK05704.1"/>
    <property type="match status" value="1"/>
</dbReference>
<protein>
    <recommendedName>
        <fullName evidence="5 11">Dihydrolipoyllysine-residue succinyltransferase component of 2-oxoglutarate dehydrogenase complex</fullName>
        <ecNumber evidence="4 11">2.3.1.61</ecNumber>
    </recommendedName>
    <alternativeName>
        <fullName evidence="11">2-oxoglutarate dehydrogenase complex component E2</fullName>
    </alternativeName>
</protein>
<comment type="catalytic activity">
    <reaction evidence="10 11">
        <text>N(6)-[(R)-dihydrolipoyl]-L-lysyl-[protein] + succinyl-CoA = N(6)-[(R)-S(8)-succinyldihydrolipoyl]-L-lysyl-[protein] + CoA</text>
        <dbReference type="Rhea" id="RHEA:15213"/>
        <dbReference type="Rhea" id="RHEA-COMP:10475"/>
        <dbReference type="Rhea" id="RHEA-COMP:20092"/>
        <dbReference type="ChEBI" id="CHEBI:57287"/>
        <dbReference type="ChEBI" id="CHEBI:57292"/>
        <dbReference type="ChEBI" id="CHEBI:83100"/>
        <dbReference type="ChEBI" id="CHEBI:83120"/>
        <dbReference type="EC" id="2.3.1.61"/>
    </reaction>
</comment>
<evidence type="ECO:0000256" key="4">
    <source>
        <dbReference type="ARBA" id="ARBA00012945"/>
    </source>
</evidence>
<dbReference type="InterPro" id="IPR003016">
    <property type="entry name" value="2-oxoA_DH_lipoyl-BS"/>
</dbReference>
<dbReference type="Proteomes" id="UP000706172">
    <property type="component" value="Unassembled WGS sequence"/>
</dbReference>
<reference evidence="15" key="1">
    <citation type="submission" date="2020-07" db="EMBL/GenBank/DDBJ databases">
        <title>Severe corrosion of carbon steel in oil field produced water can be linked to methanogenic archaea containing a special type of NiFe hydrogenase.</title>
        <authorList>
            <person name="Lahme S."/>
            <person name="Mand J."/>
            <person name="Longwell J."/>
            <person name="Smith R."/>
            <person name="Enning D."/>
        </authorList>
    </citation>
    <scope>NUCLEOTIDE SEQUENCE</scope>
    <source>
        <strain evidence="15">MIC098Bin6</strain>
    </source>
</reference>
<feature type="compositionally biased region" description="Basic and acidic residues" evidence="12">
    <location>
        <begin position="77"/>
        <end position="93"/>
    </location>
</feature>
<dbReference type="NCBIfam" id="TIGR01347">
    <property type="entry name" value="sucB"/>
    <property type="match status" value="1"/>
</dbReference>
<dbReference type="InterPro" id="IPR011053">
    <property type="entry name" value="Single_hybrid_motif"/>
</dbReference>
<dbReference type="EC" id="2.3.1.61" evidence="4 11"/>
<dbReference type="PANTHER" id="PTHR43416:SF5">
    <property type="entry name" value="DIHYDROLIPOYLLYSINE-RESIDUE SUCCINYLTRANSFERASE COMPONENT OF 2-OXOGLUTARATE DEHYDROGENASE COMPLEX, MITOCHONDRIAL"/>
    <property type="match status" value="1"/>
</dbReference>
<evidence type="ECO:0000259" key="13">
    <source>
        <dbReference type="PROSITE" id="PS50968"/>
    </source>
</evidence>
<dbReference type="PANTHER" id="PTHR43416">
    <property type="entry name" value="DIHYDROLIPOYLLYSINE-RESIDUE SUCCINYLTRANSFERASE COMPONENT OF 2-OXOGLUTARATE DEHYDROGENASE COMPLEX, MITOCHONDRIAL-RELATED"/>
    <property type="match status" value="1"/>
</dbReference>
<gene>
    <name evidence="15" type="primary">odhB</name>
    <name evidence="15" type="ORF">H0S81_08510</name>
</gene>
<dbReference type="SUPFAM" id="SSF52777">
    <property type="entry name" value="CoA-dependent acyltransferases"/>
    <property type="match status" value="1"/>
</dbReference>
<evidence type="ECO:0000256" key="11">
    <source>
        <dbReference type="RuleBase" id="RU361138"/>
    </source>
</evidence>
<evidence type="ECO:0000256" key="5">
    <source>
        <dbReference type="ARBA" id="ARBA00019511"/>
    </source>
</evidence>
<evidence type="ECO:0000256" key="9">
    <source>
        <dbReference type="ARBA" id="ARBA00023315"/>
    </source>
</evidence>
<comment type="caution">
    <text evidence="15">The sequence shown here is derived from an EMBL/GenBank/DDBJ whole genome shotgun (WGS) entry which is preliminary data.</text>
</comment>
<comment type="cofactor">
    <cofactor evidence="11">
        <name>(R)-lipoate</name>
        <dbReference type="ChEBI" id="CHEBI:83088"/>
    </cofactor>
    <text evidence="11">Binds 1 lipoyl cofactor covalently.</text>
</comment>
<dbReference type="FunFam" id="3.30.559.10:FF:000007">
    <property type="entry name" value="Dihydrolipoamide acetyltransferase component of pyruvate dehydrogenase complex"/>
    <property type="match status" value="1"/>
</dbReference>
<dbReference type="SUPFAM" id="SSF51230">
    <property type="entry name" value="Single hybrid motif"/>
    <property type="match status" value="1"/>
</dbReference>
<dbReference type="PROSITE" id="PS50968">
    <property type="entry name" value="BIOTINYL_LIPOYL"/>
    <property type="match status" value="1"/>
</dbReference>
<dbReference type="EMBL" id="JACCQK010000512">
    <property type="protein sequence ID" value="MBG0779953.1"/>
    <property type="molecule type" value="Genomic_DNA"/>
</dbReference>
<feature type="compositionally biased region" description="Basic and acidic residues" evidence="12">
    <location>
        <begin position="178"/>
        <end position="220"/>
    </location>
</feature>
<keyword evidence="7 11" id="KW-0808">Transferase</keyword>
<keyword evidence="9 11" id="KW-0012">Acyltransferase</keyword>
<feature type="region of interest" description="Disordered" evidence="12">
    <location>
        <begin position="74"/>
        <end position="166"/>
    </location>
</feature>
<evidence type="ECO:0000256" key="8">
    <source>
        <dbReference type="ARBA" id="ARBA00022823"/>
    </source>
</evidence>
<evidence type="ECO:0000256" key="10">
    <source>
        <dbReference type="ARBA" id="ARBA00052761"/>
    </source>
</evidence>
<keyword evidence="6 11" id="KW-0816">Tricarboxylic acid cycle</keyword>
<dbReference type="InterPro" id="IPR036625">
    <property type="entry name" value="E3-bd_dom_sf"/>
</dbReference>
<evidence type="ECO:0000313" key="15">
    <source>
        <dbReference type="EMBL" id="MBG0779953.1"/>
    </source>
</evidence>
<dbReference type="PROSITE" id="PS00189">
    <property type="entry name" value="LIPOYL"/>
    <property type="match status" value="1"/>
</dbReference>
<dbReference type="GO" id="GO:0004149">
    <property type="term" value="F:dihydrolipoyllysine-residue succinyltransferase activity"/>
    <property type="evidence" value="ECO:0007669"/>
    <property type="project" value="UniProtKB-UniRule"/>
</dbReference>
<name>A0A931D0L9_9BACT</name>
<dbReference type="GO" id="GO:0005829">
    <property type="term" value="C:cytosol"/>
    <property type="evidence" value="ECO:0007669"/>
    <property type="project" value="TreeGrafter"/>
</dbReference>
<dbReference type="GO" id="GO:0045252">
    <property type="term" value="C:oxoglutarate dehydrogenase complex"/>
    <property type="evidence" value="ECO:0007669"/>
    <property type="project" value="UniProtKB-UniRule"/>
</dbReference>
<comment type="function">
    <text evidence="1 11">E2 component of the 2-oxoglutarate dehydrogenase (OGDH) complex which catalyzes the second step in the conversion of 2-oxoglutarate to succinyl-CoA and CO(2).</text>
</comment>
<dbReference type="InterPro" id="IPR001078">
    <property type="entry name" value="2-oxoacid_DH_actylTfrase"/>
</dbReference>
<organism evidence="15 16">
    <name type="scientific">Desulfotignum balticum</name>
    <dbReference type="NCBI Taxonomy" id="115781"/>
    <lineage>
        <taxon>Bacteria</taxon>
        <taxon>Pseudomonadati</taxon>
        <taxon>Thermodesulfobacteriota</taxon>
        <taxon>Desulfobacteria</taxon>
        <taxon>Desulfobacterales</taxon>
        <taxon>Desulfobacteraceae</taxon>
        <taxon>Desulfotignum</taxon>
    </lineage>
</organism>
<dbReference type="CDD" id="cd06849">
    <property type="entry name" value="lipoyl_domain"/>
    <property type="match status" value="1"/>
</dbReference>
<dbReference type="AlphaFoldDB" id="A0A931D0L9"/>
<evidence type="ECO:0000259" key="14">
    <source>
        <dbReference type="PROSITE" id="PS51826"/>
    </source>
</evidence>
<dbReference type="Pfam" id="PF00364">
    <property type="entry name" value="Biotin_lipoyl"/>
    <property type="match status" value="1"/>
</dbReference>
<feature type="compositionally biased region" description="Basic and acidic residues" evidence="12">
    <location>
        <begin position="105"/>
        <end position="135"/>
    </location>
</feature>
<sequence length="463" mass="50532">MAHDVKVPSVGESVTEALLVQWLKNDGDTVQADEPLFVIETDKVTLEVTADTGGTLNIKVKEGETVAIGTVVAEIESGGKTEKDTSDTVREQESEPENTAPKDSGPSEKKEPKGQEKKSETENKEIPEKEERDKAGNISPSARRLAEEKQIDLSDVTPSGPGGRITKGDVLLVLESSQDRAVEPDASEPDKAESDGKTDPETSASDKAEPDKAGSDKGESDQADSGKAGSEERVTRKPMTPIRRKIAEHLLKSRQNTAMLTTFNEIDMSRVMALRQAYKEPFKEKHQVSLGFMSFFIKACIEALKQNPQVNAFVDGKDIVYHHYYHVGVAIGSGKGLVVPVIRHADQLDFAGIEKAIVAFVDKIENNRLELADLEGGTFTVSNGGVYGSLLSTPILNSPQSGILGMHKIEKRPVVIDDEVVIRPMMYVALSYDHRIVDGREAVTCLKKIKACVENPERMLLEV</sequence>
<evidence type="ECO:0000256" key="6">
    <source>
        <dbReference type="ARBA" id="ARBA00022532"/>
    </source>
</evidence>
<dbReference type="GO" id="GO:0033512">
    <property type="term" value="P:L-lysine catabolic process to acetyl-CoA via saccharopine"/>
    <property type="evidence" value="ECO:0007669"/>
    <property type="project" value="UniProtKB-UniRule"/>
</dbReference>
<dbReference type="Gene3D" id="3.30.559.10">
    <property type="entry name" value="Chloramphenicol acetyltransferase-like domain"/>
    <property type="match status" value="1"/>
</dbReference>
<dbReference type="InterPro" id="IPR000089">
    <property type="entry name" value="Biotin_lipoyl"/>
</dbReference>
<dbReference type="SUPFAM" id="SSF47005">
    <property type="entry name" value="Peripheral subunit-binding domain of 2-oxo acid dehydrogenase complex"/>
    <property type="match status" value="1"/>
</dbReference>
<feature type="region of interest" description="Disordered" evidence="12">
    <location>
        <begin position="178"/>
        <end position="242"/>
    </location>
</feature>
<dbReference type="Gene3D" id="4.10.320.10">
    <property type="entry name" value="E3-binding domain"/>
    <property type="match status" value="1"/>
</dbReference>
<comment type="pathway">
    <text evidence="2 11">Amino-acid degradation; L-lysine degradation via saccharopine pathway; glutaryl-CoA from L-lysine: step 6/6.</text>
</comment>
<evidence type="ECO:0000256" key="2">
    <source>
        <dbReference type="ARBA" id="ARBA00005145"/>
    </source>
</evidence>
<proteinExistence type="inferred from homology"/>
<comment type="similarity">
    <text evidence="3 11">Belongs to the 2-oxoacid dehydrogenase family.</text>
</comment>
<keyword evidence="8 11" id="KW-0450">Lipoyl</keyword>
<dbReference type="GO" id="GO:0006099">
    <property type="term" value="P:tricarboxylic acid cycle"/>
    <property type="evidence" value="ECO:0007669"/>
    <property type="project" value="UniProtKB-UniRule"/>
</dbReference>
<evidence type="ECO:0000256" key="12">
    <source>
        <dbReference type="SAM" id="MobiDB-lite"/>
    </source>
</evidence>
<dbReference type="Gene3D" id="2.40.50.100">
    <property type="match status" value="1"/>
</dbReference>
<dbReference type="Pfam" id="PF00198">
    <property type="entry name" value="2-oxoacid_dh"/>
    <property type="match status" value="1"/>
</dbReference>
<dbReference type="InterPro" id="IPR050537">
    <property type="entry name" value="2-oxoacid_dehydrogenase"/>
</dbReference>
<dbReference type="InterPro" id="IPR006255">
    <property type="entry name" value="SucB"/>
</dbReference>
<feature type="domain" description="Lipoyl-binding" evidence="13">
    <location>
        <begin position="2"/>
        <end position="76"/>
    </location>
</feature>
<evidence type="ECO:0000256" key="3">
    <source>
        <dbReference type="ARBA" id="ARBA00007317"/>
    </source>
</evidence>
<dbReference type="Pfam" id="PF02817">
    <property type="entry name" value="E3_binding"/>
    <property type="match status" value="1"/>
</dbReference>
<evidence type="ECO:0000256" key="7">
    <source>
        <dbReference type="ARBA" id="ARBA00022679"/>
    </source>
</evidence>
<dbReference type="InterPro" id="IPR023213">
    <property type="entry name" value="CAT-like_dom_sf"/>
</dbReference>